<dbReference type="CDD" id="cd02440">
    <property type="entry name" value="AdoMet_MTases"/>
    <property type="match status" value="1"/>
</dbReference>
<protein>
    <submittedName>
        <fullName evidence="2">Class I SAM-dependent methyltransferase</fullName>
        <ecNumber evidence="2">2.1.1.-</ecNumber>
    </submittedName>
</protein>
<keyword evidence="2" id="KW-0489">Methyltransferase</keyword>
<evidence type="ECO:0000259" key="1">
    <source>
        <dbReference type="Pfam" id="PF08241"/>
    </source>
</evidence>
<comment type="caution">
    <text evidence="2">The sequence shown here is derived from an EMBL/GenBank/DDBJ whole genome shotgun (WGS) entry which is preliminary data.</text>
</comment>
<evidence type="ECO:0000313" key="3">
    <source>
        <dbReference type="Proteomes" id="UP001597419"/>
    </source>
</evidence>
<dbReference type="SUPFAM" id="SSF53335">
    <property type="entry name" value="S-adenosyl-L-methionine-dependent methyltransferases"/>
    <property type="match status" value="1"/>
</dbReference>
<keyword evidence="3" id="KW-1185">Reference proteome</keyword>
<name>A0ABW5GF83_9PSEU</name>
<proteinExistence type="predicted"/>
<dbReference type="GO" id="GO:0008168">
    <property type="term" value="F:methyltransferase activity"/>
    <property type="evidence" value="ECO:0007669"/>
    <property type="project" value="UniProtKB-KW"/>
</dbReference>
<sequence>MSRELWEREYLEHAISSSTNVRPSHGATFVERHLATIAAVDGPPRLLDLGCGGGRNVPVLEKTGFDFHGMDYAHRPLVRAGRFATRLVQASMTAPLPFGSGVFSAVTAFTSVENLRRDEDLRVLAGEVRRVLCRGGLWLVYFMTPEDTYYRPLIEPGFGDRSLTHDPVTGLRQRVYRVAELCDLFGPSLRLLDTEEFAFTDVRSAGTYERRLAAGLWRRD</sequence>
<dbReference type="Gene3D" id="3.40.50.150">
    <property type="entry name" value="Vaccinia Virus protein VP39"/>
    <property type="match status" value="1"/>
</dbReference>
<dbReference type="InterPro" id="IPR029063">
    <property type="entry name" value="SAM-dependent_MTases_sf"/>
</dbReference>
<dbReference type="EMBL" id="JBHUKU010000007">
    <property type="protein sequence ID" value="MFD2459899.1"/>
    <property type="molecule type" value="Genomic_DNA"/>
</dbReference>
<feature type="domain" description="Methyltransferase type 11" evidence="1">
    <location>
        <begin position="47"/>
        <end position="138"/>
    </location>
</feature>
<dbReference type="Pfam" id="PF08241">
    <property type="entry name" value="Methyltransf_11"/>
    <property type="match status" value="1"/>
</dbReference>
<accession>A0ABW5GF83</accession>
<gene>
    <name evidence="2" type="ORF">ACFSYJ_14885</name>
</gene>
<dbReference type="InterPro" id="IPR013216">
    <property type="entry name" value="Methyltransf_11"/>
</dbReference>
<dbReference type="EC" id="2.1.1.-" evidence="2"/>
<dbReference type="Proteomes" id="UP001597419">
    <property type="component" value="Unassembled WGS sequence"/>
</dbReference>
<reference evidence="3" key="1">
    <citation type="journal article" date="2019" name="Int. J. Syst. Evol. Microbiol.">
        <title>The Global Catalogue of Microorganisms (GCM) 10K type strain sequencing project: providing services to taxonomists for standard genome sequencing and annotation.</title>
        <authorList>
            <consortium name="The Broad Institute Genomics Platform"/>
            <consortium name="The Broad Institute Genome Sequencing Center for Infectious Disease"/>
            <person name="Wu L."/>
            <person name="Ma J."/>
        </authorList>
    </citation>
    <scope>NUCLEOTIDE SEQUENCE [LARGE SCALE GENOMIC DNA]</scope>
    <source>
        <strain evidence="3">CGMCC 4.7643</strain>
    </source>
</reference>
<organism evidence="2 3">
    <name type="scientific">Amycolatopsis samaneae</name>
    <dbReference type="NCBI Taxonomy" id="664691"/>
    <lineage>
        <taxon>Bacteria</taxon>
        <taxon>Bacillati</taxon>
        <taxon>Actinomycetota</taxon>
        <taxon>Actinomycetes</taxon>
        <taxon>Pseudonocardiales</taxon>
        <taxon>Pseudonocardiaceae</taxon>
        <taxon>Amycolatopsis</taxon>
    </lineage>
</organism>
<evidence type="ECO:0000313" key="2">
    <source>
        <dbReference type="EMBL" id="MFD2459899.1"/>
    </source>
</evidence>
<dbReference type="RefSeq" id="WP_345402833.1">
    <property type="nucleotide sequence ID" value="NZ_BAABHG010000014.1"/>
</dbReference>
<keyword evidence="2" id="KW-0808">Transferase</keyword>
<dbReference type="GO" id="GO:0032259">
    <property type="term" value="P:methylation"/>
    <property type="evidence" value="ECO:0007669"/>
    <property type="project" value="UniProtKB-KW"/>
</dbReference>